<evidence type="ECO:0000259" key="2">
    <source>
        <dbReference type="PROSITE" id="PS50980"/>
    </source>
</evidence>
<dbReference type="PANTHER" id="PTHR43842:SF2">
    <property type="entry name" value="PROPIONYL-COA CARBOXYLASE BETA CHAIN, MITOCHONDRIAL"/>
    <property type="match status" value="1"/>
</dbReference>
<feature type="domain" description="CoA carboxyltransferase N-terminal" evidence="2">
    <location>
        <begin position="95"/>
        <end position="361"/>
    </location>
</feature>
<keyword evidence="4" id="KW-0436">Ligase</keyword>
<organism evidence="4 5">
    <name type="scientific">Patulibacter medicamentivorans</name>
    <dbReference type="NCBI Taxonomy" id="1097667"/>
    <lineage>
        <taxon>Bacteria</taxon>
        <taxon>Bacillati</taxon>
        <taxon>Actinomycetota</taxon>
        <taxon>Thermoleophilia</taxon>
        <taxon>Solirubrobacterales</taxon>
        <taxon>Patulibacteraceae</taxon>
        <taxon>Patulibacter</taxon>
    </lineage>
</organism>
<dbReference type="InterPro" id="IPR011762">
    <property type="entry name" value="COA_CT_N"/>
</dbReference>
<evidence type="ECO:0000259" key="3">
    <source>
        <dbReference type="PROSITE" id="PS50989"/>
    </source>
</evidence>
<dbReference type="Pfam" id="PF00364">
    <property type="entry name" value="Biotin_lipoyl"/>
    <property type="match status" value="1"/>
</dbReference>
<evidence type="ECO:0000313" key="5">
    <source>
        <dbReference type="Proteomes" id="UP000005143"/>
    </source>
</evidence>
<dbReference type="InterPro" id="IPR011763">
    <property type="entry name" value="COA_CT_C"/>
</dbReference>
<dbReference type="PATRIC" id="fig|1097667.3.peg.2789"/>
<dbReference type="GO" id="GO:0004075">
    <property type="term" value="F:biotin carboxylase activity"/>
    <property type="evidence" value="ECO:0007669"/>
    <property type="project" value="UniProtKB-EC"/>
</dbReference>
<dbReference type="InterPro" id="IPR029045">
    <property type="entry name" value="ClpP/crotonase-like_dom_sf"/>
</dbReference>
<reference evidence="4 5" key="1">
    <citation type="journal article" date="2013" name="Biodegradation">
        <title>Quantitative proteomic analysis of ibuprofen-degrading Patulibacter sp. strain I11.</title>
        <authorList>
            <person name="Almeida B."/>
            <person name="Kjeldal H."/>
            <person name="Lolas I."/>
            <person name="Knudsen A.D."/>
            <person name="Carvalho G."/>
            <person name="Nielsen K.L."/>
            <person name="Barreto Crespo M.T."/>
            <person name="Stensballe A."/>
            <person name="Nielsen J.L."/>
        </authorList>
    </citation>
    <scope>NUCLEOTIDE SEQUENCE [LARGE SCALE GENOMIC DNA]</scope>
    <source>
        <strain evidence="4 5">I11</strain>
    </source>
</reference>
<dbReference type="Proteomes" id="UP000005143">
    <property type="component" value="Unassembled WGS sequence"/>
</dbReference>
<accession>H0E7K9</accession>
<evidence type="ECO:0000313" key="4">
    <source>
        <dbReference type="EMBL" id="EHN10344.1"/>
    </source>
</evidence>
<dbReference type="Pfam" id="PF01039">
    <property type="entry name" value="Carboxyl_trans"/>
    <property type="match status" value="1"/>
</dbReference>
<keyword evidence="5" id="KW-1185">Reference proteome</keyword>
<dbReference type="InterPro" id="IPR000089">
    <property type="entry name" value="Biotin_lipoyl"/>
</dbReference>
<gene>
    <name evidence="4" type="ORF">PAI11_28110</name>
</gene>
<name>H0E7K9_9ACTN</name>
<dbReference type="Gene3D" id="3.90.226.10">
    <property type="entry name" value="2-enoyl-CoA Hydratase, Chain A, domain 1"/>
    <property type="match status" value="2"/>
</dbReference>
<evidence type="ECO:0000259" key="1">
    <source>
        <dbReference type="PROSITE" id="PS50968"/>
    </source>
</evidence>
<feature type="domain" description="CoA carboxyltransferase C-terminal" evidence="3">
    <location>
        <begin position="355"/>
        <end position="594"/>
    </location>
</feature>
<dbReference type="EC" id="6.3.4.14" evidence="4"/>
<feature type="domain" description="Lipoyl-binding" evidence="1">
    <location>
        <begin position="1"/>
        <end position="75"/>
    </location>
</feature>
<dbReference type="AlphaFoldDB" id="H0E7K9"/>
<dbReference type="PROSITE" id="PS50980">
    <property type="entry name" value="COA_CT_NTER"/>
    <property type="match status" value="1"/>
</dbReference>
<dbReference type="GO" id="GO:0004658">
    <property type="term" value="F:propionyl-CoA carboxylase activity"/>
    <property type="evidence" value="ECO:0007669"/>
    <property type="project" value="TreeGrafter"/>
</dbReference>
<dbReference type="OrthoDB" id="9803706at2"/>
<dbReference type="SUPFAM" id="SSF51230">
    <property type="entry name" value="Single hybrid motif"/>
    <property type="match status" value="1"/>
</dbReference>
<dbReference type="InterPro" id="IPR034733">
    <property type="entry name" value="AcCoA_carboxyl_beta"/>
</dbReference>
<dbReference type="SUPFAM" id="SSF52096">
    <property type="entry name" value="ClpP/crotonase"/>
    <property type="match status" value="2"/>
</dbReference>
<dbReference type="PANTHER" id="PTHR43842">
    <property type="entry name" value="PROPIONYL-COA CARBOXYLASE BETA CHAIN"/>
    <property type="match status" value="1"/>
</dbReference>
<protein>
    <submittedName>
        <fullName evidence="4">Biotin carboxylase</fullName>
        <ecNumber evidence="4">6.3.4.14</ecNumber>
    </submittedName>
</protein>
<dbReference type="PROSITE" id="PS50968">
    <property type="entry name" value="BIOTINYL_LIPOYL"/>
    <property type="match status" value="1"/>
</dbReference>
<dbReference type="EMBL" id="AGUD01000226">
    <property type="protein sequence ID" value="EHN10344.1"/>
    <property type="molecule type" value="Genomic_DNA"/>
</dbReference>
<dbReference type="InterPro" id="IPR011053">
    <property type="entry name" value="Single_hybrid_motif"/>
</dbReference>
<dbReference type="Gene3D" id="2.40.50.100">
    <property type="match status" value="1"/>
</dbReference>
<sequence>MSAGRSEQVTAPVTGTVIRVDVAVGDRVRTGQELVVVESMKTEFEVVAPADGVVESLSAAVGAGVVADQPLVVVRRAEEQAAVAASSGPTDLDAVRADLAEVHRRHAIGLDAARPDAVAKRHARGQRTARENLDDLCDDGSFVEYGALAIAAQRSRRPVEELIERTPADGLVCGVAEINGPLVGREQSRAAVLAYDATVLAGTQGAVNHRKKDRIFELAARQRLPVVLLAEGGGGRPGDVDVPTIAGLDVPAFRLFARLSGLVPLVGVVSGRCFAGNAALLGCCDVVIATEDSSIGMGGPAMIEGGGLGVHAADAIGPIDVQVPNGVVDVAVANEAEAIDVARRYLSFFQGPVAAWRAPDQRRLRHAIPERRTRAYDVRTVIDALADEDAVLELRPAFGRGIVTALVRIEGRPLGLIANDPRHLGGAIDSDASDKAARFLQLCDAHGLPVLSLVDTPGFMVGPESERTGSVRHVSRLFVVGANLGVPLCAIVLRKAYGLGAMAMTGGSLQAPLATVGWPTAEIGAMGLEGAVRLGFRKELEAVADETERAALFDRMVELAYEHGKGLNAASMFELDDVIDPIDTRRWIAATIAAAPIPPADGKRRPNVDTW</sequence>
<dbReference type="CDD" id="cd06850">
    <property type="entry name" value="biotinyl_domain"/>
    <property type="match status" value="1"/>
</dbReference>
<comment type="caution">
    <text evidence="4">The sequence shown here is derived from an EMBL/GenBank/DDBJ whole genome shotgun (WGS) entry which is preliminary data.</text>
</comment>
<dbReference type="InterPro" id="IPR051047">
    <property type="entry name" value="AccD/PCCB"/>
</dbReference>
<proteinExistence type="predicted"/>
<dbReference type="PROSITE" id="PS50989">
    <property type="entry name" value="COA_CT_CTER"/>
    <property type="match status" value="1"/>
</dbReference>